<dbReference type="EMBL" id="CP017704">
    <property type="protein sequence ID" value="ASS95266.1"/>
    <property type="molecule type" value="Genomic_DNA"/>
</dbReference>
<feature type="transmembrane region" description="Helical" evidence="8">
    <location>
        <begin position="85"/>
        <end position="109"/>
    </location>
</feature>
<evidence type="ECO:0000256" key="6">
    <source>
        <dbReference type="ARBA" id="ARBA00022989"/>
    </source>
</evidence>
<sequence>MNQAGVNEKYKVSPFYVLFLVHSMQTGLGVLNFQRDLAKATGTDGWISILLAGLIVHVLIWVIYKIFSIVPGDLIYANNHAWGKWIGNFFSLLFILYFFALGMTIIIGYINVVHVWMFDEVPSWAFALVFLILIYYIITGGFRTITGIAFLTVIFSYWLLIVPLYGFKYADFTGTLPIFDHTLLEIMKGTRSTSLSMLGFEMILMFYPFIKNAKKSQKYAHGGALATTLLILLIYFVSTVFYSQEQLVLTLWPTLSLTSVIEFPFIQRFEYITVSWWAIVIILNMVIPLWAASRGVKRLFNVQQKYPLWVMSIIILLVNIFFFDVDSLFILNKMINPYWVCFLVIYLPLLLILISIKKWRKRL</sequence>
<feature type="transmembrane region" description="Helical" evidence="8">
    <location>
        <begin position="45"/>
        <end position="64"/>
    </location>
</feature>
<dbReference type="RefSeq" id="WP_063236160.1">
    <property type="nucleotide sequence ID" value="NZ_BCVO01000039.1"/>
</dbReference>
<accession>A0A223EJ61</accession>
<evidence type="ECO:0000256" key="3">
    <source>
        <dbReference type="ARBA" id="ARBA00022448"/>
    </source>
</evidence>
<dbReference type="OrthoDB" id="2380240at2"/>
<keyword evidence="7 8" id="KW-0472">Membrane</keyword>
<dbReference type="Pfam" id="PF03845">
    <property type="entry name" value="Spore_permease"/>
    <property type="match status" value="1"/>
</dbReference>
<gene>
    <name evidence="9" type="ORF">BS1321_15925</name>
</gene>
<evidence type="ECO:0000256" key="4">
    <source>
        <dbReference type="ARBA" id="ARBA00022544"/>
    </source>
</evidence>
<evidence type="ECO:0000256" key="1">
    <source>
        <dbReference type="ARBA" id="ARBA00004141"/>
    </source>
</evidence>
<keyword evidence="4" id="KW-0309">Germination</keyword>
<feature type="transmembrane region" description="Helical" evidence="8">
    <location>
        <begin position="193"/>
        <end position="210"/>
    </location>
</feature>
<dbReference type="InterPro" id="IPR004761">
    <property type="entry name" value="Spore_GerAB"/>
</dbReference>
<feature type="transmembrane region" description="Helical" evidence="8">
    <location>
        <begin position="308"/>
        <end position="331"/>
    </location>
</feature>
<evidence type="ECO:0000256" key="8">
    <source>
        <dbReference type="SAM" id="Phobius"/>
    </source>
</evidence>
<evidence type="ECO:0000256" key="5">
    <source>
        <dbReference type="ARBA" id="ARBA00022692"/>
    </source>
</evidence>
<keyword evidence="3" id="KW-0813">Transport</keyword>
<dbReference type="GO" id="GO:0009847">
    <property type="term" value="P:spore germination"/>
    <property type="evidence" value="ECO:0007669"/>
    <property type="project" value="InterPro"/>
</dbReference>
<keyword evidence="5 8" id="KW-0812">Transmembrane</keyword>
<dbReference type="NCBIfam" id="TIGR00912">
    <property type="entry name" value="2A0309"/>
    <property type="match status" value="1"/>
</dbReference>
<dbReference type="Proteomes" id="UP000214618">
    <property type="component" value="Chromosome"/>
</dbReference>
<reference evidence="9 10" key="1">
    <citation type="submission" date="2016-10" db="EMBL/GenBank/DDBJ databases">
        <title>The whole genome sequencing and assembly of Bacillus simplex DSM 1321 strain.</title>
        <authorList>
            <person name="Park M.-K."/>
            <person name="Lee Y.-J."/>
            <person name="Yi H."/>
            <person name="Bahn Y.-S."/>
            <person name="Kim J.F."/>
            <person name="Lee D.-W."/>
        </authorList>
    </citation>
    <scope>NUCLEOTIDE SEQUENCE [LARGE SCALE GENOMIC DNA]</scope>
    <source>
        <strain evidence="9 10">DSM 1321</strain>
    </source>
</reference>
<dbReference type="PANTHER" id="PTHR34975:SF2">
    <property type="entry name" value="SPORE GERMINATION PROTEIN A2"/>
    <property type="match status" value="1"/>
</dbReference>
<feature type="transmembrane region" description="Helical" evidence="8">
    <location>
        <begin position="274"/>
        <end position="296"/>
    </location>
</feature>
<keyword evidence="6 8" id="KW-1133">Transmembrane helix</keyword>
<proteinExistence type="inferred from homology"/>
<feature type="transmembrane region" description="Helical" evidence="8">
    <location>
        <begin position="222"/>
        <end position="242"/>
    </location>
</feature>
<feature type="transmembrane region" description="Helical" evidence="8">
    <location>
        <begin position="337"/>
        <end position="356"/>
    </location>
</feature>
<evidence type="ECO:0000313" key="9">
    <source>
        <dbReference type="EMBL" id="ASS95266.1"/>
    </source>
</evidence>
<feature type="transmembrane region" description="Helical" evidence="8">
    <location>
        <begin position="145"/>
        <end position="167"/>
    </location>
</feature>
<evidence type="ECO:0000313" key="10">
    <source>
        <dbReference type="Proteomes" id="UP000214618"/>
    </source>
</evidence>
<protein>
    <submittedName>
        <fullName evidence="9">Uncharacterized protein</fullName>
    </submittedName>
</protein>
<dbReference type="GO" id="GO:0016020">
    <property type="term" value="C:membrane"/>
    <property type="evidence" value="ECO:0007669"/>
    <property type="project" value="UniProtKB-SubCell"/>
</dbReference>
<feature type="transmembrane region" description="Helical" evidence="8">
    <location>
        <begin position="121"/>
        <end position="138"/>
    </location>
</feature>
<dbReference type="AlphaFoldDB" id="A0A223EJ61"/>
<evidence type="ECO:0000256" key="2">
    <source>
        <dbReference type="ARBA" id="ARBA00007998"/>
    </source>
</evidence>
<dbReference type="PANTHER" id="PTHR34975">
    <property type="entry name" value="SPORE GERMINATION PROTEIN A2"/>
    <property type="match status" value="1"/>
</dbReference>
<feature type="transmembrane region" description="Helical" evidence="8">
    <location>
        <begin position="12"/>
        <end position="33"/>
    </location>
</feature>
<comment type="similarity">
    <text evidence="2">Belongs to the amino acid-polyamine-organocation (APC) superfamily. Spore germination protein (SGP) (TC 2.A.3.9) family.</text>
</comment>
<comment type="subcellular location">
    <subcellularLocation>
        <location evidence="1">Membrane</location>
        <topology evidence="1">Multi-pass membrane protein</topology>
    </subcellularLocation>
</comment>
<evidence type="ECO:0000256" key="7">
    <source>
        <dbReference type="ARBA" id="ARBA00023136"/>
    </source>
</evidence>
<name>A0A223EJ61_9BACI</name>
<organism evidence="9 10">
    <name type="scientific">Peribacillus simplex NBRC 15720 = DSM 1321</name>
    <dbReference type="NCBI Taxonomy" id="1349754"/>
    <lineage>
        <taxon>Bacteria</taxon>
        <taxon>Bacillati</taxon>
        <taxon>Bacillota</taxon>
        <taxon>Bacilli</taxon>
        <taxon>Bacillales</taxon>
        <taxon>Bacillaceae</taxon>
        <taxon>Peribacillus</taxon>
    </lineage>
</organism>
<dbReference type="Gene3D" id="1.20.1740.10">
    <property type="entry name" value="Amino acid/polyamine transporter I"/>
    <property type="match status" value="1"/>
</dbReference>
<dbReference type="GeneID" id="56474249"/>